<dbReference type="STRING" id="1860102.ACCAA_310080"/>
<gene>
    <name evidence="3" type="ORF">ACCAA_310080</name>
</gene>
<accession>A0A1A8XMF6</accession>
<evidence type="ECO:0000313" key="3">
    <source>
        <dbReference type="EMBL" id="SBT06345.1"/>
    </source>
</evidence>
<dbReference type="PANTHER" id="PTHR11060">
    <property type="entry name" value="PROTEIN MEMO1"/>
    <property type="match status" value="1"/>
</dbReference>
<keyword evidence="4" id="KW-1185">Reference proteome</keyword>
<dbReference type="Gene3D" id="3.40.830.10">
    <property type="entry name" value="LigB-like"/>
    <property type="match status" value="1"/>
</dbReference>
<protein>
    <recommendedName>
        <fullName evidence="2">MEMO1 family protein ACCAA_310080</fullName>
    </recommendedName>
</protein>
<dbReference type="PANTHER" id="PTHR11060:SF0">
    <property type="entry name" value="PROTEIN MEMO1"/>
    <property type="match status" value="1"/>
</dbReference>
<organism evidence="3 4">
    <name type="scientific">Candidatus Accumulibacter aalborgensis</name>
    <dbReference type="NCBI Taxonomy" id="1860102"/>
    <lineage>
        <taxon>Bacteria</taxon>
        <taxon>Pseudomonadati</taxon>
        <taxon>Pseudomonadota</taxon>
        <taxon>Betaproteobacteria</taxon>
        <taxon>Candidatus Accumulibacter</taxon>
    </lineage>
</organism>
<dbReference type="CDD" id="cd07361">
    <property type="entry name" value="MEMO_like"/>
    <property type="match status" value="1"/>
</dbReference>
<evidence type="ECO:0000256" key="2">
    <source>
        <dbReference type="HAMAP-Rule" id="MF_00055"/>
    </source>
</evidence>
<dbReference type="EMBL" id="FLQX01000107">
    <property type="protein sequence ID" value="SBT06345.1"/>
    <property type="molecule type" value="Genomic_DNA"/>
</dbReference>
<comment type="similarity">
    <text evidence="1 2">Belongs to the MEMO1 family.</text>
</comment>
<proteinExistence type="inferred from homology"/>
<name>A0A1A8XMF6_9PROT</name>
<evidence type="ECO:0000256" key="1">
    <source>
        <dbReference type="ARBA" id="ARBA00006315"/>
    </source>
</evidence>
<dbReference type="InterPro" id="IPR002737">
    <property type="entry name" value="MEMO1_fam"/>
</dbReference>
<sequence>MSRWCSNQLSYAPSVKPPIPDYQTAGDLKESAHYTVPERQVKHQLVKRNKQMTHSSQQTRPAAVAGMFYPGSSTILARDLRDLLAHGAQIPAERAKAIIAPHAGYVYSGPIAASVYAPLSALREIVRRVVLLGPTHRVAVNGLAVPSSTAFATPLGIVPVDQDALAAIAHLPQVVVSDAAHALEHSLEVQLPFLQTVLGEFTLVPLAVGRASAAQVAEVLDCLWGGDETLIVISSDLSHYLPYDVARQTDADTARHIVALDPHIDHPQACGATPVNGLLLAARGHGLRAQLIDLRNSGDTAGDKSRVVGYGAFAFSEAADDAH</sequence>
<reference evidence="3 4" key="1">
    <citation type="submission" date="2016-06" db="EMBL/GenBank/DDBJ databases">
        <authorList>
            <person name="Kjaerup R.B."/>
            <person name="Dalgaard T.S."/>
            <person name="Juul-Madsen H.R."/>
        </authorList>
    </citation>
    <scope>NUCLEOTIDE SEQUENCE [LARGE SCALE GENOMIC DNA]</scope>
    <source>
        <strain evidence="3">3</strain>
    </source>
</reference>
<dbReference type="AlphaFoldDB" id="A0A1A8XMF6"/>
<dbReference type="NCBIfam" id="TIGR04336">
    <property type="entry name" value="AmmeMemoSam_B"/>
    <property type="match status" value="1"/>
</dbReference>
<dbReference type="Pfam" id="PF01875">
    <property type="entry name" value="Memo"/>
    <property type="match status" value="1"/>
</dbReference>
<evidence type="ECO:0000313" key="4">
    <source>
        <dbReference type="Proteomes" id="UP000199169"/>
    </source>
</evidence>
<dbReference type="Proteomes" id="UP000199169">
    <property type="component" value="Unassembled WGS sequence"/>
</dbReference>
<dbReference type="HAMAP" id="MF_00055">
    <property type="entry name" value="MEMO1"/>
    <property type="match status" value="1"/>
</dbReference>